<evidence type="ECO:0000313" key="4">
    <source>
        <dbReference type="EMBL" id="QQR29495.1"/>
    </source>
</evidence>
<dbReference type="Proteomes" id="UP000196710">
    <property type="component" value="Chromosome"/>
</dbReference>
<reference evidence="5" key="2">
    <citation type="submission" date="2017-05" db="EMBL/GenBank/DDBJ databases">
        <title>Improved OligoMM genomes.</title>
        <authorList>
            <person name="Garzetti D."/>
        </authorList>
    </citation>
    <scope>NUCLEOTIDE SEQUENCE [LARGE SCALE GENOMIC DNA]</scope>
    <source>
        <strain evidence="5">KB18</strain>
    </source>
</reference>
<dbReference type="CDD" id="cd01454">
    <property type="entry name" value="vWA_norD_type"/>
    <property type="match status" value="1"/>
</dbReference>
<dbReference type="RefSeq" id="WP_084384589.1">
    <property type="nucleotide sequence ID" value="NZ_CP021422.1"/>
</dbReference>
<evidence type="ECO:0000313" key="6">
    <source>
        <dbReference type="Proteomes" id="UP000596035"/>
    </source>
</evidence>
<dbReference type="Proteomes" id="UP000596035">
    <property type="component" value="Chromosome"/>
</dbReference>
<dbReference type="InterPro" id="IPR025861">
    <property type="entry name" value="CobT_VWA_dom"/>
</dbReference>
<dbReference type="SUPFAM" id="SSF53300">
    <property type="entry name" value="vWA-like"/>
    <property type="match status" value="1"/>
</dbReference>
<feature type="compositionally biased region" description="Basic and acidic residues" evidence="1">
    <location>
        <begin position="261"/>
        <end position="270"/>
    </location>
</feature>
<dbReference type="Gene3D" id="3.40.50.410">
    <property type="entry name" value="von Willebrand factor, type A domain"/>
    <property type="match status" value="1"/>
</dbReference>
<dbReference type="PANTHER" id="PTHR41248:SF1">
    <property type="entry name" value="NORD PROTEIN"/>
    <property type="match status" value="1"/>
</dbReference>
<reference evidence="4 6" key="3">
    <citation type="submission" date="2020-11" db="EMBL/GenBank/DDBJ databases">
        <title>Closed and high quality bacterial genomes of the OMM12 community.</title>
        <authorList>
            <person name="Marbouty M."/>
            <person name="Lamy-Besnier Q."/>
            <person name="Debarbieux L."/>
            <person name="Koszul R."/>
        </authorList>
    </citation>
    <scope>NUCLEOTIDE SEQUENCE [LARGE SCALE GENOMIC DNA]</scope>
    <source>
        <strain evidence="4 6">KB18</strain>
    </source>
</reference>
<dbReference type="SMART" id="SM00327">
    <property type="entry name" value="VWA"/>
    <property type="match status" value="1"/>
</dbReference>
<organism evidence="4 6">
    <name type="scientific">Acutalibacter muris</name>
    <dbReference type="NCBI Taxonomy" id="1796620"/>
    <lineage>
        <taxon>Bacteria</taxon>
        <taxon>Bacillati</taxon>
        <taxon>Bacillota</taxon>
        <taxon>Clostridia</taxon>
        <taxon>Eubacteriales</taxon>
        <taxon>Acutalibacteraceae</taxon>
        <taxon>Acutalibacter</taxon>
    </lineage>
</organism>
<dbReference type="InterPro" id="IPR036465">
    <property type="entry name" value="vWFA_dom_sf"/>
</dbReference>
<dbReference type="InterPro" id="IPR051928">
    <property type="entry name" value="NorD/CobT"/>
</dbReference>
<reference evidence="3" key="1">
    <citation type="journal article" date="2017" name="Genome Announc.">
        <title>High-Quality Whole-Genome Sequences of the Oligo-Mouse-Microbiota Bacterial Community.</title>
        <authorList>
            <person name="Garzetti D."/>
            <person name="Brugiroux S."/>
            <person name="Bunk B."/>
            <person name="Pukall R."/>
            <person name="McCoy K.D."/>
            <person name="Macpherson A.J."/>
            <person name="Stecher B."/>
        </authorList>
    </citation>
    <scope>NUCLEOTIDE SEQUENCE</scope>
    <source>
        <strain evidence="3">KB18</strain>
    </source>
</reference>
<evidence type="ECO:0000313" key="5">
    <source>
        <dbReference type="Proteomes" id="UP000196710"/>
    </source>
</evidence>
<keyword evidence="5" id="KW-1185">Reference proteome</keyword>
<proteinExistence type="predicted"/>
<dbReference type="AlphaFoldDB" id="A0A1Z2XW78"/>
<dbReference type="EMBL" id="CP065321">
    <property type="protein sequence ID" value="QQR29495.1"/>
    <property type="molecule type" value="Genomic_DNA"/>
</dbReference>
<dbReference type="KEGG" id="amur:ADH66_05780"/>
<feature type="compositionally biased region" description="Acidic residues" evidence="1">
    <location>
        <begin position="230"/>
        <end position="245"/>
    </location>
</feature>
<dbReference type="InterPro" id="IPR002035">
    <property type="entry name" value="VWF_A"/>
</dbReference>
<dbReference type="Pfam" id="PF11775">
    <property type="entry name" value="CobT_C"/>
    <property type="match status" value="1"/>
</dbReference>
<evidence type="ECO:0000313" key="3">
    <source>
        <dbReference type="EMBL" id="ASB42690.1"/>
    </source>
</evidence>
<evidence type="ECO:0000259" key="2">
    <source>
        <dbReference type="SMART" id="SM00327"/>
    </source>
</evidence>
<accession>A0A1Z2XW78</accession>
<dbReference type="PANTHER" id="PTHR41248">
    <property type="entry name" value="NORD PROTEIN"/>
    <property type="match status" value="1"/>
</dbReference>
<feature type="compositionally biased region" description="Gly residues" evidence="1">
    <location>
        <begin position="200"/>
        <end position="213"/>
    </location>
</feature>
<feature type="region of interest" description="Disordered" evidence="1">
    <location>
        <begin position="188"/>
        <end position="299"/>
    </location>
</feature>
<feature type="domain" description="VWFA" evidence="2">
    <location>
        <begin position="434"/>
        <end position="614"/>
    </location>
</feature>
<evidence type="ECO:0000256" key="1">
    <source>
        <dbReference type="SAM" id="MobiDB-lite"/>
    </source>
</evidence>
<protein>
    <submittedName>
        <fullName evidence="4">Nitric oxide reductase activation protein NorD</fullName>
    </submittedName>
</protein>
<gene>
    <name evidence="3" type="ORF">ADH66_05780</name>
    <name evidence="4" type="ORF">I5Q82_15860</name>
</gene>
<dbReference type="EMBL" id="CP021422">
    <property type="protein sequence ID" value="ASB42690.1"/>
    <property type="molecule type" value="Genomic_DNA"/>
</dbReference>
<name>A0A1Z2XW78_9FIRM</name>
<sequence>MEHGLWYPEPPVLHTPEDFANEKAMWAYLKADPKNLEAVKAVSHFISNVLEDGYIENRMLKDFPGTLGFGLTVLREKMWEEMGAVTDLKQYEDDGSCHIFQSILEVMLSYVKYGKIKYGDEELDDIRIQTTFDLITQLDRAVIDPDPKTRLRTANLILVRCWEHIQDFCERLKAAKEAAESIADSVKKSLGGMPGATTAGTGGTPVPGAGSSGGASATVASRAKTHEDAEAGNDESDDSKDEPTEEGPAQSDENLPPLEGEGVKTGKQDTTDSEGGRIPYHQTGSVSEPVGGTTEYNADYEREQYDKAASDIDRMLDKMAERAACKQLENERLTELNEMANNISYGDIHQGVNIRVNRIASVDTDLMEKYAAVAPRLVAISEQLQRSIQKELKEHRQGGKQTGLVMGRRLDTHALCRNDGKAFYKNNLPNEIPELAVGLLVDESGSMCSGDRCTYARAAAIILHDFCDSLGIPVMIYGHSTGWDTVELYSYAEFDGFDSDDRYRLMDIGARGSNRDGAALRFVAERLSKRPEAVKLLVLVSDGQPADTGYSGTAAEEDLRGIKQEYQRKGVIFVAAAIGDDKPSIQRIYGDSFLDITDLEQLPSKLTAFVKKHIRI</sequence>